<evidence type="ECO:0000313" key="13">
    <source>
        <dbReference type="Proteomes" id="UP000056109"/>
    </source>
</evidence>
<dbReference type="InterPro" id="IPR018422">
    <property type="entry name" value="Cation/H_exchanger_CPA1"/>
</dbReference>
<evidence type="ECO:0000256" key="5">
    <source>
        <dbReference type="ARBA" id="ARBA00022989"/>
    </source>
</evidence>
<dbReference type="PANTHER" id="PTHR10110">
    <property type="entry name" value="SODIUM/HYDROGEN EXCHANGER"/>
    <property type="match status" value="1"/>
</dbReference>
<keyword evidence="10" id="KW-0050">Antiport</keyword>
<protein>
    <submittedName>
        <fullName evidence="12">Na+/H+ antiporter</fullName>
    </submittedName>
</protein>
<keyword evidence="5 10" id="KW-1133">Transmembrane helix</keyword>
<reference evidence="13" key="1">
    <citation type="submission" date="2014-09" db="EMBL/GenBank/DDBJ databases">
        <authorList>
            <person name="Illeghems K.G."/>
        </authorList>
    </citation>
    <scope>NUCLEOTIDE SEQUENCE [LARGE SCALE GENOMIC DNA]</scope>
    <source>
        <strain evidence="13">108B</strain>
    </source>
</reference>
<gene>
    <name evidence="12" type="ORF">ASN_2520</name>
</gene>
<dbReference type="Gene3D" id="6.10.140.1330">
    <property type="match status" value="1"/>
</dbReference>
<evidence type="ECO:0000256" key="3">
    <source>
        <dbReference type="ARBA" id="ARBA00022475"/>
    </source>
</evidence>
<sequence length="562" mass="61828">MNILFIVLALLTVTGLTALLAKICRIPLPLPLIQIAIGSLTALGGLQVGFDPDIFLLLFIPPLLFADAYRMPMREFGELRNVIIFLALGLVVFTTIGCGYFIHWLIPPIILPAAFALAAVLSPTDAVSVGSMIEGGKAPARVVHILHGEALLNDASGLVCFKFAVVAAMTGIFSFQHALEVFFIMSVGGVLIGCALAWAACRAEHLLLVRGYDDAPTHITLAMILPFAIYLIADSLHCSGILAAVAGGMTVKFTGVMNEATTETRLRAATVWDMVNFTFNAAIFLLLGLQLPQLVRNGFQLAREGGVSPWKLLVAILLIQLIMSVTRFFWIWLSTTARRIIARIRHRNTVIPSLRTMAVMTVAGTRGALTLAAILSLPVATAASTGFPGRDLLVTLAAGVIICSLLLASMTMPPLLAGLAPDDNDPTQRELSAMRIELAQVALHFLHKQQSELAERDEDENESHDLKQEAISRLLHEYQDMQKRLDDTEAAEDEIRLTAIREKRTELSLRFHIIRTMRELLHKRVVEKRINDETEWTIRQELDFMERELQIEAKALPSTHDA</sequence>
<keyword evidence="6 10" id="KW-0915">Sodium</keyword>
<feature type="transmembrane region" description="Helical" evidence="10">
    <location>
        <begin position="54"/>
        <end position="70"/>
    </location>
</feature>
<evidence type="ECO:0000256" key="9">
    <source>
        <dbReference type="ARBA" id="ARBA00023201"/>
    </source>
</evidence>
<dbReference type="RefSeq" id="WP_006557999.1">
    <property type="nucleotide sequence ID" value="NZ_JAUJLL010000005.1"/>
</dbReference>
<dbReference type="Pfam" id="PF00999">
    <property type="entry name" value="Na_H_Exchanger"/>
    <property type="match status" value="1"/>
</dbReference>
<proteinExistence type="inferred from homology"/>
<dbReference type="PANTHER" id="PTHR10110:SF86">
    <property type="entry name" value="SODIUM_HYDROGEN EXCHANGER 7"/>
    <property type="match status" value="1"/>
</dbReference>
<name>A0A0U5EW67_9PROT</name>
<keyword evidence="10" id="KW-0997">Cell inner membrane</keyword>
<dbReference type="NCBIfam" id="TIGR00831">
    <property type="entry name" value="a_cpa1"/>
    <property type="match status" value="1"/>
</dbReference>
<dbReference type="GeneID" id="34783533"/>
<keyword evidence="13" id="KW-1185">Reference proteome</keyword>
<accession>A0A0U5EW67</accession>
<feature type="transmembrane region" description="Helical" evidence="10">
    <location>
        <begin position="312"/>
        <end position="333"/>
    </location>
</feature>
<evidence type="ECO:0000256" key="2">
    <source>
        <dbReference type="ARBA" id="ARBA00022448"/>
    </source>
</evidence>
<dbReference type="Proteomes" id="UP000056109">
    <property type="component" value="Chromosome I"/>
</dbReference>
<comment type="function">
    <text evidence="10">Na(+)/H(+) antiporter that extrudes sodium in exchange for external protons.</text>
</comment>
<keyword evidence="3" id="KW-1003">Cell membrane</keyword>
<evidence type="ECO:0000256" key="7">
    <source>
        <dbReference type="ARBA" id="ARBA00023065"/>
    </source>
</evidence>
<keyword evidence="4 10" id="KW-0812">Transmembrane</keyword>
<evidence type="ECO:0000256" key="1">
    <source>
        <dbReference type="ARBA" id="ARBA00004651"/>
    </source>
</evidence>
<dbReference type="KEGG" id="asz:ASN_2520"/>
<evidence type="ECO:0000256" key="6">
    <source>
        <dbReference type="ARBA" id="ARBA00023053"/>
    </source>
</evidence>
<dbReference type="EMBL" id="LN606600">
    <property type="protein sequence ID" value="CEF41807.1"/>
    <property type="molecule type" value="Genomic_DNA"/>
</dbReference>
<comment type="caution">
    <text evidence="10">Lacks conserved residue(s) required for the propagation of feature annotation.</text>
</comment>
<evidence type="ECO:0000256" key="8">
    <source>
        <dbReference type="ARBA" id="ARBA00023136"/>
    </source>
</evidence>
<dbReference type="GO" id="GO:0051453">
    <property type="term" value="P:regulation of intracellular pH"/>
    <property type="evidence" value="ECO:0007669"/>
    <property type="project" value="TreeGrafter"/>
</dbReference>
<evidence type="ECO:0000259" key="11">
    <source>
        <dbReference type="Pfam" id="PF00999"/>
    </source>
</evidence>
<keyword evidence="9 10" id="KW-0739">Sodium transport</keyword>
<feature type="transmembrane region" description="Helical" evidence="10">
    <location>
        <begin position="181"/>
        <end position="203"/>
    </location>
</feature>
<feature type="transmembrane region" description="Helical" evidence="10">
    <location>
        <begin position="269"/>
        <end position="292"/>
    </location>
</feature>
<organism evidence="12 13">
    <name type="scientific">Acetobacter senegalensis</name>
    <dbReference type="NCBI Taxonomy" id="446692"/>
    <lineage>
        <taxon>Bacteria</taxon>
        <taxon>Pseudomonadati</taxon>
        <taxon>Pseudomonadota</taxon>
        <taxon>Alphaproteobacteria</taxon>
        <taxon>Acetobacterales</taxon>
        <taxon>Acetobacteraceae</taxon>
        <taxon>Acetobacter</taxon>
    </lineage>
</organism>
<dbReference type="GO" id="GO:0005886">
    <property type="term" value="C:plasma membrane"/>
    <property type="evidence" value="ECO:0007669"/>
    <property type="project" value="UniProtKB-SubCell"/>
</dbReference>
<dbReference type="GO" id="GO:0015386">
    <property type="term" value="F:potassium:proton antiporter activity"/>
    <property type="evidence" value="ECO:0007669"/>
    <property type="project" value="TreeGrafter"/>
</dbReference>
<keyword evidence="7 10" id="KW-0406">Ion transport</keyword>
<comment type="subcellular location">
    <subcellularLocation>
        <location evidence="10">Cell inner membrane</location>
        <topology evidence="10">Multi-pass membrane protein</topology>
    </subcellularLocation>
    <subcellularLocation>
        <location evidence="1">Cell membrane</location>
        <topology evidence="1">Multi-pass membrane protein</topology>
    </subcellularLocation>
</comment>
<feature type="transmembrane region" description="Helical" evidence="10">
    <location>
        <begin position="354"/>
        <end position="380"/>
    </location>
</feature>
<comment type="similarity">
    <text evidence="10">Belongs to the monovalent cation:proton antiporter 1 (CPA1) transporter (TC 2.A.36) family.</text>
</comment>
<dbReference type="AlphaFoldDB" id="A0A0U5EW67"/>
<dbReference type="PATRIC" id="fig|446692.3.peg.2629"/>
<evidence type="ECO:0000256" key="4">
    <source>
        <dbReference type="ARBA" id="ARBA00022692"/>
    </source>
</evidence>
<dbReference type="GO" id="GO:0098719">
    <property type="term" value="P:sodium ion import across plasma membrane"/>
    <property type="evidence" value="ECO:0007669"/>
    <property type="project" value="TreeGrafter"/>
</dbReference>
<feature type="transmembrane region" description="Helical" evidence="10">
    <location>
        <begin position="82"/>
        <end position="103"/>
    </location>
</feature>
<evidence type="ECO:0000256" key="10">
    <source>
        <dbReference type="RuleBase" id="RU366002"/>
    </source>
</evidence>
<dbReference type="GO" id="GO:0015385">
    <property type="term" value="F:sodium:proton antiporter activity"/>
    <property type="evidence" value="ECO:0007669"/>
    <property type="project" value="InterPro"/>
</dbReference>
<evidence type="ECO:0000313" key="12">
    <source>
        <dbReference type="EMBL" id="CEF41807.1"/>
    </source>
</evidence>
<keyword evidence="8 10" id="KW-0472">Membrane</keyword>
<dbReference type="InterPro" id="IPR004705">
    <property type="entry name" value="Cation/H_exchanger_CPA1_bac"/>
</dbReference>
<feature type="transmembrane region" description="Helical" evidence="10">
    <location>
        <begin position="109"/>
        <end position="130"/>
    </location>
</feature>
<dbReference type="InterPro" id="IPR006153">
    <property type="entry name" value="Cation/H_exchanger_TM"/>
</dbReference>
<feature type="transmembrane region" description="Helical" evidence="10">
    <location>
        <begin position="392"/>
        <end position="410"/>
    </location>
</feature>
<keyword evidence="2 10" id="KW-0813">Transport</keyword>
<feature type="domain" description="Cation/H+ exchanger transmembrane" evidence="11">
    <location>
        <begin position="16"/>
        <end position="417"/>
    </location>
</feature>